<dbReference type="EMBL" id="JAEUBE010000070">
    <property type="protein sequence ID" value="KAH3671246.1"/>
    <property type="molecule type" value="Genomic_DNA"/>
</dbReference>
<evidence type="ECO:0000313" key="2">
    <source>
        <dbReference type="Proteomes" id="UP000769157"/>
    </source>
</evidence>
<organism evidence="1 2">
    <name type="scientific">Ogataea philodendri</name>
    <dbReference type="NCBI Taxonomy" id="1378263"/>
    <lineage>
        <taxon>Eukaryota</taxon>
        <taxon>Fungi</taxon>
        <taxon>Dikarya</taxon>
        <taxon>Ascomycota</taxon>
        <taxon>Saccharomycotina</taxon>
        <taxon>Pichiomycetes</taxon>
        <taxon>Pichiales</taxon>
        <taxon>Pichiaceae</taxon>
        <taxon>Ogataea</taxon>
    </lineage>
</organism>
<protein>
    <submittedName>
        <fullName evidence="1">Uncharacterized protein</fullName>
    </submittedName>
</protein>
<dbReference type="Proteomes" id="UP000769157">
    <property type="component" value="Unassembled WGS sequence"/>
</dbReference>
<dbReference type="RefSeq" id="XP_046064545.1">
    <property type="nucleotide sequence ID" value="XM_046205815.1"/>
</dbReference>
<gene>
    <name evidence="1" type="ORF">OGAPHI_000469</name>
</gene>
<dbReference type="GeneID" id="70232437"/>
<dbReference type="AlphaFoldDB" id="A0A9P8PG05"/>
<reference evidence="1" key="1">
    <citation type="journal article" date="2021" name="Open Biol.">
        <title>Shared evolutionary footprints suggest mitochondrial oxidative damage underlies multiple complex I losses in fungi.</title>
        <authorList>
            <person name="Schikora-Tamarit M.A."/>
            <person name="Marcet-Houben M."/>
            <person name="Nosek J."/>
            <person name="Gabaldon T."/>
        </authorList>
    </citation>
    <scope>NUCLEOTIDE SEQUENCE</scope>
    <source>
        <strain evidence="1">CBS6075</strain>
    </source>
</reference>
<comment type="caution">
    <text evidence="1">The sequence shown here is derived from an EMBL/GenBank/DDBJ whole genome shotgun (WGS) entry which is preliminary data.</text>
</comment>
<accession>A0A9P8PG05</accession>
<keyword evidence="2" id="KW-1185">Reference proteome</keyword>
<reference evidence="1" key="2">
    <citation type="submission" date="2021-01" db="EMBL/GenBank/DDBJ databases">
        <authorList>
            <person name="Schikora-Tamarit M.A."/>
        </authorList>
    </citation>
    <scope>NUCLEOTIDE SEQUENCE</scope>
    <source>
        <strain evidence="1">CBS6075</strain>
    </source>
</reference>
<name>A0A9P8PG05_9ASCO</name>
<evidence type="ECO:0000313" key="1">
    <source>
        <dbReference type="EMBL" id="KAH3671246.1"/>
    </source>
</evidence>
<sequence>MATPTEQMMEMTLSANPGWSNTVLKESPTDSPAFTTRPEVYTMAKNKPTSYWNPTTNMSSTEKTSALRISNGISISVLVLDLLVGRAVGDGVNDMVCCVGEFRHRVADIGEMLEQLLLRPVERDPAAFCEQKDRAEPVQRPWLVDRHHDGGP</sequence>
<proteinExistence type="predicted"/>